<keyword evidence="3 6" id="KW-0479">Metal-binding</keyword>
<evidence type="ECO:0000313" key="9">
    <source>
        <dbReference type="Proteomes" id="UP001378188"/>
    </source>
</evidence>
<dbReference type="RefSeq" id="WP_340329360.1">
    <property type="nucleotide sequence ID" value="NZ_JAZHOF010000003.1"/>
</dbReference>
<dbReference type="InterPro" id="IPR002716">
    <property type="entry name" value="PIN_dom"/>
</dbReference>
<feature type="binding site" evidence="6">
    <location>
        <position position="7"/>
    </location>
    <ligand>
        <name>Mg(2+)</name>
        <dbReference type="ChEBI" id="CHEBI:18420"/>
    </ligand>
</feature>
<keyword evidence="4 6" id="KW-0378">Hydrolase</keyword>
<comment type="function">
    <text evidence="6">Toxic component of a toxin-antitoxin (TA) system. An RNase.</text>
</comment>
<dbReference type="PANTHER" id="PTHR35901">
    <property type="entry name" value="RIBONUCLEASE VAPC3"/>
    <property type="match status" value="1"/>
</dbReference>
<protein>
    <recommendedName>
        <fullName evidence="6">Ribonuclease VapC</fullName>
        <shortName evidence="6">RNase VapC</shortName>
        <ecNumber evidence="6">3.1.-.-</ecNumber>
    </recommendedName>
    <alternativeName>
        <fullName evidence="6">Toxin VapC</fullName>
    </alternativeName>
</protein>
<dbReference type="AlphaFoldDB" id="A0AAW9RRT5"/>
<evidence type="ECO:0000256" key="6">
    <source>
        <dbReference type="HAMAP-Rule" id="MF_00265"/>
    </source>
</evidence>
<evidence type="ECO:0000256" key="3">
    <source>
        <dbReference type="ARBA" id="ARBA00022723"/>
    </source>
</evidence>
<gene>
    <name evidence="6" type="primary">vapC</name>
    <name evidence="8" type="ORF">V3328_09285</name>
</gene>
<dbReference type="GO" id="GO:0090729">
    <property type="term" value="F:toxin activity"/>
    <property type="evidence" value="ECO:0007669"/>
    <property type="project" value="UniProtKB-KW"/>
</dbReference>
<keyword evidence="6" id="KW-0800">Toxin</keyword>
<dbReference type="EC" id="3.1.-.-" evidence="6"/>
<proteinExistence type="inferred from homology"/>
<dbReference type="HAMAP" id="MF_00265">
    <property type="entry name" value="VapC_Nob1"/>
    <property type="match status" value="1"/>
</dbReference>
<feature type="domain" description="PIN" evidence="7">
    <location>
        <begin position="4"/>
        <end position="121"/>
    </location>
</feature>
<evidence type="ECO:0000259" key="7">
    <source>
        <dbReference type="Pfam" id="PF01850"/>
    </source>
</evidence>
<dbReference type="InterPro" id="IPR051619">
    <property type="entry name" value="TypeII_TA_RNase_PINc/VapC"/>
</dbReference>
<comment type="caution">
    <text evidence="8">The sequence shown here is derived from an EMBL/GenBank/DDBJ whole genome shotgun (WGS) entry which is preliminary data.</text>
</comment>
<evidence type="ECO:0000256" key="5">
    <source>
        <dbReference type="ARBA" id="ARBA00022842"/>
    </source>
</evidence>
<dbReference type="Proteomes" id="UP001378188">
    <property type="component" value="Unassembled WGS sequence"/>
</dbReference>
<dbReference type="Pfam" id="PF01850">
    <property type="entry name" value="PIN"/>
    <property type="match status" value="1"/>
</dbReference>
<evidence type="ECO:0000313" key="8">
    <source>
        <dbReference type="EMBL" id="MEJ8571663.1"/>
    </source>
</evidence>
<sequence length="145" mass="15922">MTDYVIDASIAVKWVTGEEGSDAALHLLESARLLAPDLLISECANVLWKKVRRGEFSLDEAILAARILQRADVEISPTRHLLDAATRIAVELDHAAYDCVYLALALDRNCRFVSADRRFVDKVRDAEPTSYGGIVLLLEEAAGPA</sequence>
<evidence type="ECO:0000256" key="1">
    <source>
        <dbReference type="ARBA" id="ARBA00022649"/>
    </source>
</evidence>
<dbReference type="GO" id="GO:0000287">
    <property type="term" value="F:magnesium ion binding"/>
    <property type="evidence" value="ECO:0007669"/>
    <property type="project" value="UniProtKB-UniRule"/>
</dbReference>
<keyword evidence="9" id="KW-1185">Reference proteome</keyword>
<feature type="binding site" evidence="6">
    <location>
        <position position="98"/>
    </location>
    <ligand>
        <name>Mg(2+)</name>
        <dbReference type="ChEBI" id="CHEBI:18420"/>
    </ligand>
</feature>
<dbReference type="PANTHER" id="PTHR35901:SF1">
    <property type="entry name" value="EXONUCLEASE VAPC9"/>
    <property type="match status" value="1"/>
</dbReference>
<comment type="similarity">
    <text evidence="6">Belongs to the PINc/VapC protein family.</text>
</comment>
<dbReference type="EMBL" id="JAZHOF010000003">
    <property type="protein sequence ID" value="MEJ8571663.1"/>
    <property type="molecule type" value="Genomic_DNA"/>
</dbReference>
<evidence type="ECO:0000256" key="2">
    <source>
        <dbReference type="ARBA" id="ARBA00022722"/>
    </source>
</evidence>
<keyword evidence="2 6" id="KW-0540">Nuclease</keyword>
<dbReference type="GO" id="GO:0016787">
    <property type="term" value="F:hydrolase activity"/>
    <property type="evidence" value="ECO:0007669"/>
    <property type="project" value="UniProtKB-KW"/>
</dbReference>
<evidence type="ECO:0000256" key="4">
    <source>
        <dbReference type="ARBA" id="ARBA00022801"/>
    </source>
</evidence>
<name>A0AAW9RRT5_9HYPH</name>
<dbReference type="InterPro" id="IPR029060">
    <property type="entry name" value="PIN-like_dom_sf"/>
</dbReference>
<accession>A0AAW9RRT5</accession>
<reference evidence="8 9" key="1">
    <citation type="submission" date="2024-02" db="EMBL/GenBank/DDBJ databases">
        <title>Genome analysis and characterization of Microbaculum marinisediminis sp. nov., isolated from marine sediment.</title>
        <authorList>
            <person name="Du Z.-J."/>
            <person name="Ye Y.-Q."/>
            <person name="Zhang Z.-R."/>
            <person name="Yuan S.-M."/>
            <person name="Zhang X.-Y."/>
        </authorList>
    </citation>
    <scope>NUCLEOTIDE SEQUENCE [LARGE SCALE GENOMIC DNA]</scope>
    <source>
        <strain evidence="8 9">SDUM1044001</strain>
    </source>
</reference>
<dbReference type="Gene3D" id="3.40.50.1010">
    <property type="entry name" value="5'-nuclease"/>
    <property type="match status" value="1"/>
</dbReference>
<dbReference type="SUPFAM" id="SSF88723">
    <property type="entry name" value="PIN domain-like"/>
    <property type="match status" value="1"/>
</dbReference>
<keyword evidence="5 6" id="KW-0460">Magnesium</keyword>
<dbReference type="InterPro" id="IPR044153">
    <property type="entry name" value="PIN_Pae0151-like"/>
</dbReference>
<keyword evidence="1 6" id="KW-1277">Toxin-antitoxin system</keyword>
<organism evidence="8 9">
    <name type="scientific">Microbaculum marinum</name>
    <dbReference type="NCBI Taxonomy" id="1764581"/>
    <lineage>
        <taxon>Bacteria</taxon>
        <taxon>Pseudomonadati</taxon>
        <taxon>Pseudomonadota</taxon>
        <taxon>Alphaproteobacteria</taxon>
        <taxon>Hyphomicrobiales</taxon>
        <taxon>Tepidamorphaceae</taxon>
        <taxon>Microbaculum</taxon>
    </lineage>
</organism>
<dbReference type="InterPro" id="IPR022907">
    <property type="entry name" value="VapC_family"/>
</dbReference>
<dbReference type="GO" id="GO:0004540">
    <property type="term" value="F:RNA nuclease activity"/>
    <property type="evidence" value="ECO:0007669"/>
    <property type="project" value="InterPro"/>
</dbReference>
<comment type="cofactor">
    <cofactor evidence="6">
        <name>Mg(2+)</name>
        <dbReference type="ChEBI" id="CHEBI:18420"/>
    </cofactor>
</comment>
<dbReference type="CDD" id="cd09873">
    <property type="entry name" value="PIN_Pae0151-like"/>
    <property type="match status" value="1"/>
</dbReference>